<evidence type="ECO:0000256" key="5">
    <source>
        <dbReference type="SAM" id="Phobius"/>
    </source>
</evidence>
<feature type="transmembrane region" description="Helical" evidence="5">
    <location>
        <begin position="59"/>
        <end position="80"/>
    </location>
</feature>
<name>A0AAV8XV55_9CUCU</name>
<protein>
    <submittedName>
        <fullName evidence="6">Uncharacterized protein</fullName>
    </submittedName>
</protein>
<evidence type="ECO:0000256" key="3">
    <source>
        <dbReference type="ARBA" id="ARBA00022989"/>
    </source>
</evidence>
<keyword evidence="4 5" id="KW-0472">Membrane</keyword>
<dbReference type="AlphaFoldDB" id="A0AAV8XV55"/>
<keyword evidence="7" id="KW-1185">Reference proteome</keyword>
<evidence type="ECO:0000256" key="2">
    <source>
        <dbReference type="ARBA" id="ARBA00022692"/>
    </source>
</evidence>
<dbReference type="Pfam" id="PF14880">
    <property type="entry name" value="COX14"/>
    <property type="match status" value="1"/>
</dbReference>
<dbReference type="GO" id="GO:0016020">
    <property type="term" value="C:membrane"/>
    <property type="evidence" value="ECO:0007669"/>
    <property type="project" value="UniProtKB-SubCell"/>
</dbReference>
<sequence>MVERTVRVNSKNVKYEITLKVKGTSDNLRNKYAVAVLNNIKMRKYPINKNVLFDRLHKGSVIICIAVTLYGCSVIGLKYYRYVTEIKPLLKRQQLLENQKLLAEGSSEVLSETAS</sequence>
<comment type="subcellular location">
    <subcellularLocation>
        <location evidence="1">Membrane</location>
        <topology evidence="1">Single-pass membrane protein</topology>
    </subcellularLocation>
</comment>
<reference evidence="6" key="1">
    <citation type="journal article" date="2023" name="Insect Mol. Biol.">
        <title>Genome sequencing provides insights into the evolution of gene families encoding plant cell wall-degrading enzymes in longhorned beetles.</title>
        <authorList>
            <person name="Shin N.R."/>
            <person name="Okamura Y."/>
            <person name="Kirsch R."/>
            <person name="Pauchet Y."/>
        </authorList>
    </citation>
    <scope>NUCLEOTIDE SEQUENCE</scope>
    <source>
        <strain evidence="6">RBIC_L_NR</strain>
    </source>
</reference>
<organism evidence="6 7">
    <name type="scientific">Rhamnusium bicolor</name>
    <dbReference type="NCBI Taxonomy" id="1586634"/>
    <lineage>
        <taxon>Eukaryota</taxon>
        <taxon>Metazoa</taxon>
        <taxon>Ecdysozoa</taxon>
        <taxon>Arthropoda</taxon>
        <taxon>Hexapoda</taxon>
        <taxon>Insecta</taxon>
        <taxon>Pterygota</taxon>
        <taxon>Neoptera</taxon>
        <taxon>Endopterygota</taxon>
        <taxon>Coleoptera</taxon>
        <taxon>Polyphaga</taxon>
        <taxon>Cucujiformia</taxon>
        <taxon>Chrysomeloidea</taxon>
        <taxon>Cerambycidae</taxon>
        <taxon>Lepturinae</taxon>
        <taxon>Rhagiini</taxon>
        <taxon>Rhamnusium</taxon>
    </lineage>
</organism>
<accession>A0AAV8XV55</accession>
<gene>
    <name evidence="6" type="ORF">NQ314_010084</name>
</gene>
<evidence type="ECO:0000256" key="1">
    <source>
        <dbReference type="ARBA" id="ARBA00004167"/>
    </source>
</evidence>
<evidence type="ECO:0000256" key="4">
    <source>
        <dbReference type="ARBA" id="ARBA00023136"/>
    </source>
</evidence>
<comment type="caution">
    <text evidence="6">The sequence shown here is derived from an EMBL/GenBank/DDBJ whole genome shotgun (WGS) entry which is preliminary data.</text>
</comment>
<dbReference type="InterPro" id="IPR029208">
    <property type="entry name" value="COX14"/>
</dbReference>
<evidence type="ECO:0000313" key="6">
    <source>
        <dbReference type="EMBL" id="KAJ8942355.1"/>
    </source>
</evidence>
<dbReference type="EMBL" id="JANEYF010002777">
    <property type="protein sequence ID" value="KAJ8942355.1"/>
    <property type="molecule type" value="Genomic_DNA"/>
</dbReference>
<dbReference type="Proteomes" id="UP001162156">
    <property type="component" value="Unassembled WGS sequence"/>
</dbReference>
<keyword evidence="3 5" id="KW-1133">Transmembrane helix</keyword>
<evidence type="ECO:0000313" key="7">
    <source>
        <dbReference type="Proteomes" id="UP001162156"/>
    </source>
</evidence>
<keyword evidence="2 5" id="KW-0812">Transmembrane</keyword>
<proteinExistence type="predicted"/>